<organism evidence="1 2">
    <name type="scientific">Dreissena polymorpha</name>
    <name type="common">Zebra mussel</name>
    <name type="synonym">Mytilus polymorpha</name>
    <dbReference type="NCBI Taxonomy" id="45954"/>
    <lineage>
        <taxon>Eukaryota</taxon>
        <taxon>Metazoa</taxon>
        <taxon>Spiralia</taxon>
        <taxon>Lophotrochozoa</taxon>
        <taxon>Mollusca</taxon>
        <taxon>Bivalvia</taxon>
        <taxon>Autobranchia</taxon>
        <taxon>Heteroconchia</taxon>
        <taxon>Euheterodonta</taxon>
        <taxon>Imparidentia</taxon>
        <taxon>Neoheterodontei</taxon>
        <taxon>Myida</taxon>
        <taxon>Dreissenoidea</taxon>
        <taxon>Dreissenidae</taxon>
        <taxon>Dreissena</taxon>
    </lineage>
</organism>
<reference evidence="1" key="2">
    <citation type="submission" date="2020-11" db="EMBL/GenBank/DDBJ databases">
        <authorList>
            <person name="McCartney M.A."/>
            <person name="Auch B."/>
            <person name="Kono T."/>
            <person name="Mallez S."/>
            <person name="Becker A."/>
            <person name="Gohl D.M."/>
            <person name="Silverstein K.A.T."/>
            <person name="Koren S."/>
            <person name="Bechman K.B."/>
            <person name="Herman A."/>
            <person name="Abrahante J.E."/>
            <person name="Garbe J."/>
        </authorList>
    </citation>
    <scope>NUCLEOTIDE SEQUENCE</scope>
    <source>
        <strain evidence="1">Duluth1</strain>
        <tissue evidence="1">Whole animal</tissue>
    </source>
</reference>
<sequence>MVVEIIARVTLVEDDRTCQSGCKNGTCHYGCSRSHITRVTMIAIVNKIAHRTCRYGYIISHIEGVTMVILYRTCHYGYIISHYIAGVNMVIEIEQLACYHCCTSHITLVIVRCLRPDMLTVWTKLLGVRKKPPYRDKWVPYRDKWKFMEKKSGREKEMDGG</sequence>
<evidence type="ECO:0000313" key="1">
    <source>
        <dbReference type="EMBL" id="KAH3713313.1"/>
    </source>
</evidence>
<dbReference type="AlphaFoldDB" id="A0A9D4BYF0"/>
<dbReference type="Proteomes" id="UP000828390">
    <property type="component" value="Unassembled WGS sequence"/>
</dbReference>
<keyword evidence="2" id="KW-1185">Reference proteome</keyword>
<protein>
    <submittedName>
        <fullName evidence="1">Uncharacterized protein</fullName>
    </submittedName>
</protein>
<name>A0A9D4BYF0_DREPO</name>
<accession>A0A9D4BYF0</accession>
<proteinExistence type="predicted"/>
<gene>
    <name evidence="1" type="ORF">DPMN_073102</name>
</gene>
<dbReference type="EMBL" id="JAIWYP010000014">
    <property type="protein sequence ID" value="KAH3713313.1"/>
    <property type="molecule type" value="Genomic_DNA"/>
</dbReference>
<reference evidence="1" key="1">
    <citation type="journal article" date="2019" name="bioRxiv">
        <title>The Genome of the Zebra Mussel, Dreissena polymorpha: A Resource for Invasive Species Research.</title>
        <authorList>
            <person name="McCartney M.A."/>
            <person name="Auch B."/>
            <person name="Kono T."/>
            <person name="Mallez S."/>
            <person name="Zhang Y."/>
            <person name="Obille A."/>
            <person name="Becker A."/>
            <person name="Abrahante J.E."/>
            <person name="Garbe J."/>
            <person name="Badalamenti J.P."/>
            <person name="Herman A."/>
            <person name="Mangelson H."/>
            <person name="Liachko I."/>
            <person name="Sullivan S."/>
            <person name="Sone E.D."/>
            <person name="Koren S."/>
            <person name="Silverstein K.A.T."/>
            <person name="Beckman K.B."/>
            <person name="Gohl D.M."/>
        </authorList>
    </citation>
    <scope>NUCLEOTIDE SEQUENCE</scope>
    <source>
        <strain evidence="1">Duluth1</strain>
        <tissue evidence="1">Whole animal</tissue>
    </source>
</reference>
<comment type="caution">
    <text evidence="1">The sequence shown here is derived from an EMBL/GenBank/DDBJ whole genome shotgun (WGS) entry which is preliminary data.</text>
</comment>
<evidence type="ECO:0000313" key="2">
    <source>
        <dbReference type="Proteomes" id="UP000828390"/>
    </source>
</evidence>